<evidence type="ECO:0000256" key="4">
    <source>
        <dbReference type="PROSITE-ProRule" id="PRU00510"/>
    </source>
</evidence>
<feature type="zinc finger region" description="dksA C4-type" evidence="4">
    <location>
        <begin position="42"/>
        <end position="66"/>
    </location>
</feature>
<dbReference type="RefSeq" id="WP_142662947.1">
    <property type="nucleotide sequence ID" value="NZ_FXTK01000006.1"/>
</dbReference>
<name>A0A521D4I1_9RHOB</name>
<dbReference type="InterPro" id="IPR020460">
    <property type="entry name" value="Znf_C4-type_bac"/>
</dbReference>
<dbReference type="InterPro" id="IPR000962">
    <property type="entry name" value="Znf_DskA_TraR"/>
</dbReference>
<keyword evidence="7" id="KW-1185">Reference proteome</keyword>
<feature type="domain" description="Zinc finger DksA/TraR C4-type" evidence="5">
    <location>
        <begin position="40"/>
        <end position="71"/>
    </location>
</feature>
<keyword evidence="1" id="KW-0479">Metal-binding</keyword>
<dbReference type="AlphaFoldDB" id="A0A521D4I1"/>
<dbReference type="Proteomes" id="UP000319014">
    <property type="component" value="Unassembled WGS sequence"/>
</dbReference>
<evidence type="ECO:0000259" key="5">
    <source>
        <dbReference type="Pfam" id="PF01258"/>
    </source>
</evidence>
<dbReference type="PANTHER" id="PTHR38777:SF1">
    <property type="entry name" value="DNAK SUPPRESSOR PROTEIN"/>
    <property type="match status" value="1"/>
</dbReference>
<dbReference type="PRINTS" id="PR00618">
    <property type="entry name" value="DKSAZNFINGER"/>
</dbReference>
<dbReference type="GO" id="GO:0008270">
    <property type="term" value="F:zinc ion binding"/>
    <property type="evidence" value="ECO:0007669"/>
    <property type="project" value="UniProtKB-KW"/>
</dbReference>
<dbReference type="EMBL" id="FXTK01000006">
    <property type="protein sequence ID" value="SMO66575.1"/>
    <property type="molecule type" value="Genomic_DNA"/>
</dbReference>
<evidence type="ECO:0000256" key="1">
    <source>
        <dbReference type="ARBA" id="ARBA00022723"/>
    </source>
</evidence>
<accession>A0A521D4I1</accession>
<dbReference type="Gene3D" id="1.20.120.910">
    <property type="entry name" value="DksA, coiled-coil domain"/>
    <property type="match status" value="1"/>
</dbReference>
<keyword evidence="2" id="KW-0863">Zinc-finger</keyword>
<evidence type="ECO:0000313" key="6">
    <source>
        <dbReference type="EMBL" id="SMO66575.1"/>
    </source>
</evidence>
<reference evidence="6 7" key="1">
    <citation type="submission" date="2017-05" db="EMBL/GenBank/DDBJ databases">
        <authorList>
            <person name="Varghese N."/>
            <person name="Submissions S."/>
        </authorList>
    </citation>
    <scope>NUCLEOTIDE SEQUENCE [LARGE SCALE GENOMIC DNA]</scope>
    <source>
        <strain evidence="6 7">DSM 100094</strain>
    </source>
</reference>
<dbReference type="OrthoDB" id="962301at2"/>
<dbReference type="PROSITE" id="PS51128">
    <property type="entry name" value="ZF_DKSA_2"/>
    <property type="match status" value="1"/>
</dbReference>
<evidence type="ECO:0000256" key="2">
    <source>
        <dbReference type="ARBA" id="ARBA00022771"/>
    </source>
</evidence>
<evidence type="ECO:0000313" key="7">
    <source>
        <dbReference type="Proteomes" id="UP000319014"/>
    </source>
</evidence>
<dbReference type="NCBIfam" id="NF008243">
    <property type="entry name" value="PRK11019.1"/>
    <property type="match status" value="1"/>
</dbReference>
<protein>
    <submittedName>
        <fullName evidence="6">Transcriptional regulator, TraR/DksA family</fullName>
    </submittedName>
</protein>
<dbReference type="PANTHER" id="PTHR38777">
    <property type="entry name" value="FELS-2 PROPHAGE PROTEIN"/>
    <property type="match status" value="1"/>
</dbReference>
<keyword evidence="3" id="KW-0862">Zinc</keyword>
<dbReference type="GO" id="GO:1900378">
    <property type="term" value="P:positive regulation of secondary metabolite biosynthetic process"/>
    <property type="evidence" value="ECO:0007669"/>
    <property type="project" value="TreeGrafter"/>
</dbReference>
<sequence>MAGGWARDEAVNEQIDISTQEAIERMQLRNASRTVGESAEFCAECDEPIPDARRKAIPGVQLCVDCQSGRDKAFRPRAGINRRGSKDSQLR</sequence>
<evidence type="ECO:0000256" key="3">
    <source>
        <dbReference type="ARBA" id="ARBA00022833"/>
    </source>
</evidence>
<dbReference type="SUPFAM" id="SSF57716">
    <property type="entry name" value="Glucocorticoid receptor-like (DNA-binding domain)"/>
    <property type="match status" value="1"/>
</dbReference>
<proteinExistence type="predicted"/>
<dbReference type="Pfam" id="PF01258">
    <property type="entry name" value="zf-dskA_traR"/>
    <property type="match status" value="1"/>
</dbReference>
<gene>
    <name evidence="6" type="ORF">SAMN06265221_10696</name>
</gene>
<organism evidence="6 7">
    <name type="scientific">Paracoccus laeviglucosivorans</name>
    <dbReference type="NCBI Taxonomy" id="1197861"/>
    <lineage>
        <taxon>Bacteria</taxon>
        <taxon>Pseudomonadati</taxon>
        <taxon>Pseudomonadota</taxon>
        <taxon>Alphaproteobacteria</taxon>
        <taxon>Rhodobacterales</taxon>
        <taxon>Paracoccaceae</taxon>
        <taxon>Paracoccus</taxon>
    </lineage>
</organism>